<keyword evidence="3 8" id="KW-0812">Transmembrane</keyword>
<feature type="transmembrane region" description="Helical" evidence="8">
    <location>
        <begin position="180"/>
        <end position="203"/>
    </location>
</feature>
<evidence type="ECO:0000313" key="10">
    <source>
        <dbReference type="EMBL" id="REI39848.1"/>
    </source>
</evidence>
<dbReference type="PANTHER" id="PTHR47019">
    <property type="entry name" value="LIPID II FLIPPASE MURJ"/>
    <property type="match status" value="1"/>
</dbReference>
<feature type="transmembrane region" description="Helical" evidence="8">
    <location>
        <begin position="403"/>
        <end position="422"/>
    </location>
</feature>
<proteinExistence type="inferred from homology"/>
<dbReference type="Pfam" id="PF03023">
    <property type="entry name" value="MurJ"/>
    <property type="match status" value="1"/>
</dbReference>
<keyword evidence="4 8" id="KW-0133">Cell shape</keyword>
<keyword evidence="11" id="KW-1185">Reference proteome</keyword>
<dbReference type="RefSeq" id="WP_114643350.1">
    <property type="nucleotide sequence ID" value="NZ_JAACIO010000030.1"/>
</dbReference>
<evidence type="ECO:0000256" key="8">
    <source>
        <dbReference type="HAMAP-Rule" id="MF_02078"/>
    </source>
</evidence>
<keyword evidence="5 8" id="KW-0573">Peptidoglycan synthesis</keyword>
<keyword evidence="7 8" id="KW-0472">Membrane</keyword>
<feature type="transmembrane region" description="Helical" evidence="8">
    <location>
        <begin position="377"/>
        <end position="397"/>
    </location>
</feature>
<feature type="transmembrane region" description="Helical" evidence="8">
    <location>
        <begin position="153"/>
        <end position="174"/>
    </location>
</feature>
<dbReference type="PIRSF" id="PIRSF002869">
    <property type="entry name" value="MviN"/>
    <property type="match status" value="1"/>
</dbReference>
<sequence>MFKSGILIMIITLASRVLGLVRTALIAYYFGATKYTDAYFSAFKISNFFRQLLGEGALGTVFIPVYNDKEKKYGAERSKSLIYSVLNLLFIFTTLITILMVIFSDNIINFIVTGFPEETKIIASRLLKIMAVYFVFIGLAGMISAILNNFKKFLIPASTSLFFNFAIIISIMVYGKKYGVTAMAAGVVAGGVLQFLVVLPAFIKIVKHYEFKIDFKDKDLKKIFLLMIPMLLGIFARQINSVVDQFFASHLASGGVSALENATRIYNLPLGVFGISIATVIYPTLSRAVSNNDTETVRKSLQSGLNFLQFLIIPSMGVLIFYAQDIIKLVLGHGQFTQNSITVTSESLIYYSVGLFFYTSVHLMSRAFYGMKDTKRPVIFSVISITINIILNAVLIGQFQHKGLALATAIASMVNFMLLYITFNKKYIKLDLAYIVKFKLKVIISTALALGGSFYLDNIFIKLIVFSGIYLALWAWPLKRKKLEVF</sequence>
<dbReference type="CDD" id="cd13123">
    <property type="entry name" value="MATE_MurJ_like"/>
    <property type="match status" value="1"/>
</dbReference>
<feature type="transmembrane region" description="Helical" evidence="8">
    <location>
        <begin position="348"/>
        <end position="365"/>
    </location>
</feature>
<dbReference type="PRINTS" id="PR01806">
    <property type="entry name" value="VIRFACTRMVIN"/>
</dbReference>
<evidence type="ECO:0000256" key="6">
    <source>
        <dbReference type="ARBA" id="ARBA00022989"/>
    </source>
</evidence>
<comment type="subcellular location">
    <subcellularLocation>
        <location evidence="1 8">Cell membrane</location>
        <topology evidence="1 8">Multi-pass membrane protein</topology>
    </subcellularLocation>
</comment>
<keyword evidence="8 9" id="KW-0961">Cell wall biogenesis/degradation</keyword>
<evidence type="ECO:0000256" key="2">
    <source>
        <dbReference type="ARBA" id="ARBA00022475"/>
    </source>
</evidence>
<evidence type="ECO:0000256" key="9">
    <source>
        <dbReference type="PIRNR" id="PIRNR002869"/>
    </source>
</evidence>
<evidence type="ECO:0000313" key="11">
    <source>
        <dbReference type="Proteomes" id="UP000263486"/>
    </source>
</evidence>
<feature type="transmembrane region" description="Helical" evidence="8">
    <location>
        <begin position="459"/>
        <end position="478"/>
    </location>
</feature>
<keyword evidence="2 8" id="KW-1003">Cell membrane</keyword>
<feature type="transmembrane region" description="Helical" evidence="8">
    <location>
        <begin position="265"/>
        <end position="285"/>
    </location>
</feature>
<feature type="transmembrane region" description="Helical" evidence="8">
    <location>
        <begin position="434"/>
        <end position="453"/>
    </location>
</feature>
<comment type="pathway">
    <text evidence="8">Cell wall biogenesis; peptidoglycan biosynthesis.</text>
</comment>
<dbReference type="Proteomes" id="UP000263486">
    <property type="component" value="Unassembled WGS sequence"/>
</dbReference>
<comment type="caution">
    <text evidence="10">The sequence shown here is derived from an EMBL/GenBank/DDBJ whole genome shotgun (WGS) entry which is preliminary data.</text>
</comment>
<organism evidence="10 11">
    <name type="scientific">Psychrilyobacter piezotolerans</name>
    <dbReference type="NCBI Taxonomy" id="2293438"/>
    <lineage>
        <taxon>Bacteria</taxon>
        <taxon>Fusobacteriati</taxon>
        <taxon>Fusobacteriota</taxon>
        <taxon>Fusobacteriia</taxon>
        <taxon>Fusobacteriales</taxon>
        <taxon>Fusobacteriaceae</taxon>
        <taxon>Psychrilyobacter</taxon>
    </lineage>
</organism>
<feature type="transmembrane region" description="Helical" evidence="8">
    <location>
        <begin position="122"/>
        <end position="146"/>
    </location>
</feature>
<dbReference type="NCBIfam" id="TIGR01695">
    <property type="entry name" value="murJ_mviN"/>
    <property type="match status" value="1"/>
</dbReference>
<evidence type="ECO:0000256" key="5">
    <source>
        <dbReference type="ARBA" id="ARBA00022984"/>
    </source>
</evidence>
<evidence type="ECO:0000256" key="3">
    <source>
        <dbReference type="ARBA" id="ARBA00022692"/>
    </source>
</evidence>
<accession>A0ABX9KEJ0</accession>
<feature type="transmembrane region" description="Helical" evidence="8">
    <location>
        <begin position="81"/>
        <end position="102"/>
    </location>
</feature>
<feature type="transmembrane region" description="Helical" evidence="8">
    <location>
        <begin position="6"/>
        <end position="30"/>
    </location>
</feature>
<dbReference type="InterPro" id="IPR004268">
    <property type="entry name" value="MurJ"/>
</dbReference>
<comment type="similarity">
    <text evidence="8 9">Belongs to the MurJ/MviN family.</text>
</comment>
<keyword evidence="8 9" id="KW-0813">Transport</keyword>
<feature type="transmembrane region" description="Helical" evidence="8">
    <location>
        <begin position="305"/>
        <end position="323"/>
    </location>
</feature>
<evidence type="ECO:0000256" key="4">
    <source>
        <dbReference type="ARBA" id="ARBA00022960"/>
    </source>
</evidence>
<feature type="transmembrane region" description="Helical" evidence="8">
    <location>
        <begin position="223"/>
        <end position="239"/>
    </location>
</feature>
<reference evidence="10 11" key="1">
    <citation type="submission" date="2018-08" db="EMBL/GenBank/DDBJ databases">
        <title>Draft genome sequence of Psychrilyobacter sp. strain SD5 isolated from Black Sea water.</title>
        <authorList>
            <person name="Yadav S."/>
            <person name="Villanueva L."/>
            <person name="Damste J.S.S."/>
        </authorList>
    </citation>
    <scope>NUCLEOTIDE SEQUENCE [LARGE SCALE GENOMIC DNA]</scope>
    <source>
        <strain evidence="10 11">SD5</strain>
    </source>
</reference>
<evidence type="ECO:0000256" key="7">
    <source>
        <dbReference type="ARBA" id="ARBA00023136"/>
    </source>
</evidence>
<dbReference type="InterPro" id="IPR051050">
    <property type="entry name" value="Lipid_II_flippase_MurJ/MviN"/>
</dbReference>
<keyword evidence="6 8" id="KW-1133">Transmembrane helix</keyword>
<dbReference type="EMBL" id="QUAJ01000030">
    <property type="protein sequence ID" value="REI39848.1"/>
    <property type="molecule type" value="Genomic_DNA"/>
</dbReference>
<evidence type="ECO:0000256" key="1">
    <source>
        <dbReference type="ARBA" id="ARBA00004651"/>
    </source>
</evidence>
<gene>
    <name evidence="10" type="primary">mviN</name>
    <name evidence="8" type="synonym">murJ</name>
    <name evidence="10" type="ORF">DYH56_13205</name>
</gene>
<dbReference type="HAMAP" id="MF_02078">
    <property type="entry name" value="MurJ_MviN"/>
    <property type="match status" value="1"/>
</dbReference>
<comment type="function">
    <text evidence="8 9">Involved in peptidoglycan biosynthesis. Transports lipid-linked peptidoglycan precursors from the inner to the outer leaflet of the cytoplasmic membrane.</text>
</comment>
<name>A0ABX9KEJ0_9FUSO</name>
<dbReference type="PANTHER" id="PTHR47019:SF1">
    <property type="entry name" value="LIPID II FLIPPASE MURJ"/>
    <property type="match status" value="1"/>
</dbReference>
<protein>
    <recommendedName>
        <fullName evidence="8">Probable lipid II flippase MurJ</fullName>
    </recommendedName>
</protein>